<dbReference type="SUPFAM" id="SSF82607">
    <property type="entry name" value="YbaB-like"/>
    <property type="match status" value="1"/>
</dbReference>
<keyword evidence="2" id="KW-1185">Reference proteome</keyword>
<evidence type="ECO:0000313" key="2">
    <source>
        <dbReference type="Proteomes" id="UP000198662"/>
    </source>
</evidence>
<protein>
    <submittedName>
        <fullName evidence="1">YbaB/EbfC DNA-binding family protein</fullName>
    </submittedName>
</protein>
<dbReference type="GO" id="GO:0003677">
    <property type="term" value="F:DNA binding"/>
    <property type="evidence" value="ECO:0007669"/>
    <property type="project" value="UniProtKB-KW"/>
</dbReference>
<accession>A0A1G9FYA0</accession>
<dbReference type="Proteomes" id="UP000198662">
    <property type="component" value="Unassembled WGS sequence"/>
</dbReference>
<dbReference type="Pfam" id="PF02575">
    <property type="entry name" value="YbaB_DNA_bd"/>
    <property type="match status" value="1"/>
</dbReference>
<dbReference type="InterPro" id="IPR036894">
    <property type="entry name" value="YbaB-like_sf"/>
</dbReference>
<dbReference type="OrthoDB" id="3390159at2"/>
<dbReference type="RefSeq" id="WP_091047302.1">
    <property type="nucleotide sequence ID" value="NZ_FNGF01000002.1"/>
</dbReference>
<dbReference type="EMBL" id="FNGF01000002">
    <property type="protein sequence ID" value="SDK93386.1"/>
    <property type="molecule type" value="Genomic_DNA"/>
</dbReference>
<evidence type="ECO:0000313" key="1">
    <source>
        <dbReference type="EMBL" id="SDK93386.1"/>
    </source>
</evidence>
<dbReference type="InterPro" id="IPR004401">
    <property type="entry name" value="YbaB/EbfC"/>
</dbReference>
<name>A0A1G9FYA0_9ACTN</name>
<proteinExistence type="predicted"/>
<gene>
    <name evidence="1" type="ORF">SAMN05216298_2106</name>
</gene>
<reference evidence="2" key="1">
    <citation type="submission" date="2016-10" db="EMBL/GenBank/DDBJ databases">
        <authorList>
            <person name="Varghese N."/>
            <person name="Submissions S."/>
        </authorList>
    </citation>
    <scope>NUCLEOTIDE SEQUENCE [LARGE SCALE GENOMIC DNA]</scope>
    <source>
        <strain evidence="2">CGMCC 4.3147</strain>
    </source>
</reference>
<sequence length="127" mass="13445">MDNPLLNMEDAQTRLEAWRDRTVDFASQTETASRALQELKATGADDNGVAQVTVDASGALAGIKLSSRVKRQDPQDTEAVIIEAYRVARVNLAKAAAEIIAETVGTDTPTGRALLASFTTGQAPEGT</sequence>
<dbReference type="AlphaFoldDB" id="A0A1G9FYA0"/>
<dbReference type="STRING" id="380244.SAMN05216298_2106"/>
<dbReference type="Gene3D" id="3.30.1310.10">
    <property type="entry name" value="Nucleoid-associated protein YbaB-like domain"/>
    <property type="match status" value="1"/>
</dbReference>
<organism evidence="1 2">
    <name type="scientific">Glycomyces sambucus</name>
    <dbReference type="NCBI Taxonomy" id="380244"/>
    <lineage>
        <taxon>Bacteria</taxon>
        <taxon>Bacillati</taxon>
        <taxon>Actinomycetota</taxon>
        <taxon>Actinomycetes</taxon>
        <taxon>Glycomycetales</taxon>
        <taxon>Glycomycetaceae</taxon>
        <taxon>Glycomyces</taxon>
    </lineage>
</organism>
<keyword evidence="1" id="KW-0238">DNA-binding</keyword>